<dbReference type="OrthoDB" id="5298532at2"/>
<accession>A0A446CKH1</accession>
<reference evidence="1 2" key="1">
    <citation type="submission" date="2018-07" db="EMBL/GenBank/DDBJ databases">
        <authorList>
            <person name="Peeters C."/>
        </authorList>
    </citation>
    <scope>NUCLEOTIDE SEQUENCE [LARGE SCALE GENOMIC DNA]</scope>
    <source>
        <strain evidence="1 2">LMG 30378</strain>
    </source>
</reference>
<organism evidence="1 2">
    <name type="scientific">Achromobacter veterisilvae</name>
    <dbReference type="NCBI Taxonomy" id="2069367"/>
    <lineage>
        <taxon>Bacteria</taxon>
        <taxon>Pseudomonadati</taxon>
        <taxon>Pseudomonadota</taxon>
        <taxon>Betaproteobacteria</taxon>
        <taxon>Burkholderiales</taxon>
        <taxon>Alcaligenaceae</taxon>
        <taxon>Achromobacter</taxon>
    </lineage>
</organism>
<dbReference type="Proteomes" id="UP000289465">
    <property type="component" value="Unassembled WGS sequence"/>
</dbReference>
<sequence length="78" mass="8920">MAQLQNFTLLRRTEVESMLKLSRSSIYAKINTKGKGYDPAFPVPICVSGSADAKRTTVRWIRSEIEAYVASRRRTREL</sequence>
<evidence type="ECO:0000313" key="1">
    <source>
        <dbReference type="EMBL" id="SSW68281.1"/>
    </source>
</evidence>
<dbReference type="EMBL" id="UFQC01000014">
    <property type="protein sequence ID" value="SSW68281.1"/>
    <property type="molecule type" value="Genomic_DNA"/>
</dbReference>
<dbReference type="RefSeq" id="WP_129241710.1">
    <property type="nucleotide sequence ID" value="NZ_UFQC01000014.1"/>
</dbReference>
<dbReference type="Pfam" id="PF05930">
    <property type="entry name" value="Phage_AlpA"/>
    <property type="match status" value="1"/>
</dbReference>
<dbReference type="PANTHER" id="PTHR36154:SF1">
    <property type="entry name" value="DNA-BINDING TRANSCRIPTIONAL ACTIVATOR ALPA"/>
    <property type="match status" value="1"/>
</dbReference>
<name>A0A446CKH1_9BURK</name>
<proteinExistence type="predicted"/>
<dbReference type="AlphaFoldDB" id="A0A446CKH1"/>
<dbReference type="InterPro" id="IPR052931">
    <property type="entry name" value="Prophage_regulatory_activator"/>
</dbReference>
<gene>
    <name evidence="1" type="ORF">AVE30378_03017</name>
</gene>
<evidence type="ECO:0008006" key="3">
    <source>
        <dbReference type="Google" id="ProtNLM"/>
    </source>
</evidence>
<dbReference type="InterPro" id="IPR010260">
    <property type="entry name" value="AlpA"/>
</dbReference>
<protein>
    <recommendedName>
        <fullName evidence="3">AlpA family phage regulatory protein</fullName>
    </recommendedName>
</protein>
<dbReference type="PANTHER" id="PTHR36154">
    <property type="entry name" value="DNA-BINDING TRANSCRIPTIONAL ACTIVATOR ALPA"/>
    <property type="match status" value="1"/>
</dbReference>
<evidence type="ECO:0000313" key="2">
    <source>
        <dbReference type="Proteomes" id="UP000289465"/>
    </source>
</evidence>